<sequence length="135" mass="15725">MYASATALLYTFGVFFFFFFFFFHLRFLCLIRVGRTFGEGRMLRKRHAKRQIQGPHTHGRGAGVVLWSCLRMFVRSCVPDWTSVLPGRFLPMSYVCIHVWSLLYIMCYPSGALNCAVDRFRSCSRYCCISESRGM</sequence>
<accession>A0A2V5I1Z7</accession>
<evidence type="ECO:0000313" key="3">
    <source>
        <dbReference type="Proteomes" id="UP000248817"/>
    </source>
</evidence>
<evidence type="ECO:0000256" key="1">
    <source>
        <dbReference type="SAM" id="Phobius"/>
    </source>
</evidence>
<keyword evidence="1" id="KW-0472">Membrane</keyword>
<keyword evidence="1" id="KW-1133">Transmembrane helix</keyword>
<protein>
    <submittedName>
        <fullName evidence="2">Uncharacterized protein</fullName>
    </submittedName>
</protein>
<dbReference type="Proteomes" id="UP000248817">
    <property type="component" value="Unassembled WGS sequence"/>
</dbReference>
<feature type="transmembrane region" description="Helical" evidence="1">
    <location>
        <begin position="12"/>
        <end position="34"/>
    </location>
</feature>
<proteinExistence type="predicted"/>
<dbReference type="EMBL" id="KZ825552">
    <property type="protein sequence ID" value="PYI28254.1"/>
    <property type="molecule type" value="Genomic_DNA"/>
</dbReference>
<evidence type="ECO:0000313" key="2">
    <source>
        <dbReference type="EMBL" id="PYI28254.1"/>
    </source>
</evidence>
<keyword evidence="3" id="KW-1185">Reference proteome</keyword>
<keyword evidence="1" id="KW-0812">Transmembrane</keyword>
<gene>
    <name evidence="2" type="ORF">BP00DRAFT_269733</name>
</gene>
<dbReference type="AlphaFoldDB" id="A0A2V5I1Z7"/>
<reference evidence="2 3" key="1">
    <citation type="submission" date="2018-02" db="EMBL/GenBank/DDBJ databases">
        <title>The genomes of Aspergillus section Nigri reveals drivers in fungal speciation.</title>
        <authorList>
            <consortium name="DOE Joint Genome Institute"/>
            <person name="Vesth T.C."/>
            <person name="Nybo J."/>
            <person name="Theobald S."/>
            <person name="Brandl J."/>
            <person name="Frisvad J.C."/>
            <person name="Nielsen K.F."/>
            <person name="Lyhne E.K."/>
            <person name="Kogle M.E."/>
            <person name="Kuo A."/>
            <person name="Riley R."/>
            <person name="Clum A."/>
            <person name="Nolan M."/>
            <person name="Lipzen A."/>
            <person name="Salamov A."/>
            <person name="Henrissat B."/>
            <person name="Wiebenga A."/>
            <person name="De vries R.P."/>
            <person name="Grigoriev I.V."/>
            <person name="Mortensen U.H."/>
            <person name="Andersen M.R."/>
            <person name="Baker S.E."/>
        </authorList>
    </citation>
    <scope>NUCLEOTIDE SEQUENCE [LARGE SCALE GENOMIC DNA]</scope>
    <source>
        <strain evidence="2 3">CBS 114.80</strain>
    </source>
</reference>
<organism evidence="2 3">
    <name type="scientific">Aspergillus indologenus CBS 114.80</name>
    <dbReference type="NCBI Taxonomy" id="1450541"/>
    <lineage>
        <taxon>Eukaryota</taxon>
        <taxon>Fungi</taxon>
        <taxon>Dikarya</taxon>
        <taxon>Ascomycota</taxon>
        <taxon>Pezizomycotina</taxon>
        <taxon>Eurotiomycetes</taxon>
        <taxon>Eurotiomycetidae</taxon>
        <taxon>Eurotiales</taxon>
        <taxon>Aspergillaceae</taxon>
        <taxon>Aspergillus</taxon>
        <taxon>Aspergillus subgen. Circumdati</taxon>
    </lineage>
</organism>
<name>A0A2V5I1Z7_9EURO</name>